<evidence type="ECO:0000313" key="6">
    <source>
        <dbReference type="EMBL" id="CAB5238239.1"/>
    </source>
</evidence>
<dbReference type="GO" id="GO:0004527">
    <property type="term" value="F:exonuclease activity"/>
    <property type="evidence" value="ECO:0007669"/>
    <property type="project" value="UniProtKB-KW"/>
</dbReference>
<feature type="domain" description="3'-5' exoribonuclease Rv2179c-like" evidence="1">
    <location>
        <begin position="2"/>
        <end position="177"/>
    </location>
</feature>
<reference evidence="4" key="1">
    <citation type="submission" date="2020-05" db="EMBL/GenBank/DDBJ databases">
        <authorList>
            <person name="Chiriac C."/>
            <person name="Salcher M."/>
            <person name="Ghai R."/>
            <person name="Kavagutti S V."/>
        </authorList>
    </citation>
    <scope>NUCLEOTIDE SEQUENCE</scope>
</reference>
<keyword evidence="4" id="KW-0378">Hydrolase</keyword>
<proteinExistence type="predicted"/>
<organism evidence="4">
    <name type="scientific">uncultured Caudovirales phage</name>
    <dbReference type="NCBI Taxonomy" id="2100421"/>
    <lineage>
        <taxon>Viruses</taxon>
        <taxon>Duplodnaviria</taxon>
        <taxon>Heunggongvirae</taxon>
        <taxon>Uroviricota</taxon>
        <taxon>Caudoviricetes</taxon>
        <taxon>Peduoviridae</taxon>
        <taxon>Maltschvirus</taxon>
        <taxon>Maltschvirus maltsch</taxon>
    </lineage>
</organism>
<evidence type="ECO:0000313" key="3">
    <source>
        <dbReference type="EMBL" id="CAB4181877.1"/>
    </source>
</evidence>
<gene>
    <name evidence="3" type="ORF">UFOVP1066_70</name>
    <name evidence="4" type="ORF">UFOVP1315_45</name>
    <name evidence="5" type="ORF">UFOVP1421_6</name>
    <name evidence="6" type="ORF">UFOVP1525_16</name>
    <name evidence="2" type="ORF">UFOVP909_201</name>
</gene>
<evidence type="ECO:0000313" key="2">
    <source>
        <dbReference type="EMBL" id="CAB4171028.1"/>
    </source>
</evidence>
<accession>A0A6J5RV43</accession>
<dbReference type="InterPro" id="IPR033390">
    <property type="entry name" value="Rv2179c-like"/>
</dbReference>
<keyword evidence="4" id="KW-0540">Nuclease</keyword>
<dbReference type="EMBL" id="LR797375">
    <property type="protein sequence ID" value="CAB4211307.1"/>
    <property type="molecule type" value="Genomic_DNA"/>
</dbReference>
<dbReference type="Pfam" id="PF16473">
    <property type="entry name" value="Rv2179c-like"/>
    <property type="match status" value="1"/>
</dbReference>
<protein>
    <submittedName>
        <fullName evidence="4">Exonuclease</fullName>
    </submittedName>
</protein>
<keyword evidence="4" id="KW-0269">Exonuclease</keyword>
<dbReference type="EMBL" id="LR797272">
    <property type="protein sequence ID" value="CAB4198046.1"/>
    <property type="molecule type" value="Genomic_DNA"/>
</dbReference>
<dbReference type="EMBL" id="LR796861">
    <property type="protein sequence ID" value="CAB4171028.1"/>
    <property type="molecule type" value="Genomic_DNA"/>
</dbReference>
<dbReference type="EMBL" id="LR797019">
    <property type="protein sequence ID" value="CAB4181877.1"/>
    <property type="molecule type" value="Genomic_DNA"/>
</dbReference>
<evidence type="ECO:0000259" key="1">
    <source>
        <dbReference type="Pfam" id="PF16473"/>
    </source>
</evidence>
<sequence>MFMFDVETLGVESTCVVLSASMVHFDPEKRPTYQDLLDNACFVKFDVKEQMGVGRTASKSTLEWWKGQHEYVRKISLDPSREDMTVENGMQKFYDYMLQFPNANKQTMWARGSLDQMAIDSLAVKFALQEITGYNMWRDVRTAVDIMFGTTNGYVEVEHPLFKRHEVIKHHPVHDCALDAMQLMYGKQV</sequence>
<evidence type="ECO:0000313" key="5">
    <source>
        <dbReference type="EMBL" id="CAB4211307.1"/>
    </source>
</evidence>
<name>A0A6J5RV43_9CAUD</name>
<dbReference type="EMBL" id="LR798454">
    <property type="protein sequence ID" value="CAB5238239.1"/>
    <property type="molecule type" value="Genomic_DNA"/>
</dbReference>
<evidence type="ECO:0000313" key="4">
    <source>
        <dbReference type="EMBL" id="CAB4198046.1"/>
    </source>
</evidence>